<dbReference type="AlphaFoldDB" id="Q19227"/>
<dbReference type="PaxDb" id="6239-F08H9.3"/>
<dbReference type="KEGG" id="cel:CELE_F08H9.3"/>
<dbReference type="SMR" id="Q19227"/>
<dbReference type="PANTHER" id="PTHR45640">
    <property type="entry name" value="HEAT SHOCK PROTEIN HSP-12.2-RELATED"/>
    <property type="match status" value="1"/>
</dbReference>
<evidence type="ECO:0000313" key="4">
    <source>
        <dbReference type="EMBL" id="CAB01146.1"/>
    </source>
</evidence>
<comment type="similarity">
    <text evidence="1 2">Belongs to the small heat shock protein (HSP20) family.</text>
</comment>
<dbReference type="STRING" id="6239.F08H9.3.1"/>
<evidence type="ECO:0000313" key="6">
    <source>
        <dbReference type="WormBase" id="F08H9.3"/>
    </source>
</evidence>
<reference evidence="4 5" key="1">
    <citation type="journal article" date="1998" name="Science">
        <title>Genome sequence of the nematode C. elegans: a platform for investigating biology.</title>
        <authorList>
            <consortium name="The C. elegans sequencing consortium"/>
            <person name="Sulson J.E."/>
            <person name="Waterston R."/>
        </authorList>
    </citation>
    <scope>NUCLEOTIDE SEQUENCE [LARGE SCALE GENOMIC DNA]</scope>
    <source>
        <strain evidence="4 5">Bristol N2</strain>
    </source>
</reference>
<name>Q19227_CAEEL</name>
<evidence type="ECO:0000256" key="1">
    <source>
        <dbReference type="PROSITE-ProRule" id="PRU00285"/>
    </source>
</evidence>
<dbReference type="CTD" id="184214"/>
<dbReference type="GO" id="GO:0005634">
    <property type="term" value="C:nucleus"/>
    <property type="evidence" value="ECO:0000318"/>
    <property type="project" value="GO_Central"/>
</dbReference>
<dbReference type="InterPro" id="IPR001436">
    <property type="entry name" value="Alpha-crystallin/sHSP_animal"/>
</dbReference>
<accession>Q19227</accession>
<evidence type="ECO:0000256" key="2">
    <source>
        <dbReference type="RuleBase" id="RU003616"/>
    </source>
</evidence>
<organism evidence="4 5">
    <name type="scientific">Caenorhabditis elegans</name>
    <dbReference type="NCBI Taxonomy" id="6239"/>
    <lineage>
        <taxon>Eukaryota</taxon>
        <taxon>Metazoa</taxon>
        <taxon>Ecdysozoa</taxon>
        <taxon>Nematoda</taxon>
        <taxon>Chromadorea</taxon>
        <taxon>Rhabditida</taxon>
        <taxon>Rhabditina</taxon>
        <taxon>Rhabditomorpha</taxon>
        <taxon>Rhabditoidea</taxon>
        <taxon>Rhabditidae</taxon>
        <taxon>Peloderinae</taxon>
        <taxon>Caenorhabditis</taxon>
    </lineage>
</organism>
<dbReference type="eggNOG" id="KOG3591">
    <property type="taxonomic scope" value="Eukaryota"/>
</dbReference>
<evidence type="ECO:0000313" key="5">
    <source>
        <dbReference type="Proteomes" id="UP000001940"/>
    </source>
</evidence>
<dbReference type="PIR" id="T20615">
    <property type="entry name" value="T20615"/>
</dbReference>
<dbReference type="InterPro" id="IPR002068">
    <property type="entry name" value="A-crystallin/Hsp20_dom"/>
</dbReference>
<sequence length="147" mass="16748">MSVNPFFDPRTLGEMVFGDNGRLDREYVPISENNDDLSDCRNEIVDTHEKFSVNLNVPDVKPEELKINLEGRKLSIKAEHQEIENDNISTTQTYSKSIVLPEDVDVTHLSSNLSEDGKLLIEVPKVEAKKTNFFGFLSKFRCMPESQ</sequence>
<dbReference type="SUPFAM" id="SSF49764">
    <property type="entry name" value="HSP20-like chaperones"/>
    <property type="match status" value="1"/>
</dbReference>
<protein>
    <submittedName>
        <fullName evidence="4">SHSP domain-containing protein</fullName>
    </submittedName>
</protein>
<dbReference type="Pfam" id="PF00011">
    <property type="entry name" value="HSP20"/>
    <property type="match status" value="1"/>
</dbReference>
<dbReference type="HOGENOM" id="CLU_095001_7_0_1"/>
<dbReference type="GO" id="GO:0042026">
    <property type="term" value="P:protein refolding"/>
    <property type="evidence" value="ECO:0000318"/>
    <property type="project" value="GO_Central"/>
</dbReference>
<dbReference type="Reactome" id="R-CEL-4420097">
    <property type="pathway name" value="VEGFA-VEGFR2 Pathway"/>
</dbReference>
<dbReference type="PeptideAtlas" id="Q19227"/>
<dbReference type="UCSC" id="F08H9.3">
    <property type="organism name" value="c. elegans"/>
</dbReference>
<dbReference type="Proteomes" id="UP000001940">
    <property type="component" value="Chromosome V"/>
</dbReference>
<keyword evidence="5" id="KW-1185">Reference proteome</keyword>
<dbReference type="PROSITE" id="PS01031">
    <property type="entry name" value="SHSP"/>
    <property type="match status" value="1"/>
</dbReference>
<dbReference type="GO" id="GO:0051082">
    <property type="term" value="F:unfolded protein binding"/>
    <property type="evidence" value="ECO:0000318"/>
    <property type="project" value="GO_Central"/>
</dbReference>
<dbReference type="Gene3D" id="2.60.40.790">
    <property type="match status" value="1"/>
</dbReference>
<dbReference type="PANTHER" id="PTHR45640:SF1">
    <property type="entry name" value="HEAT SHOCK PROTEIN HSP-16.1_HSP-16.11-RELATED"/>
    <property type="match status" value="1"/>
</dbReference>
<feature type="domain" description="SHSP" evidence="3">
    <location>
        <begin position="31"/>
        <end position="146"/>
    </location>
</feature>
<evidence type="ECO:0000259" key="3">
    <source>
        <dbReference type="PROSITE" id="PS01031"/>
    </source>
</evidence>
<dbReference type="GO" id="GO:0009408">
    <property type="term" value="P:response to heat"/>
    <property type="evidence" value="ECO:0000318"/>
    <property type="project" value="GO_Central"/>
</dbReference>
<dbReference type="EMBL" id="BX284605">
    <property type="protein sequence ID" value="CAB01146.1"/>
    <property type="molecule type" value="Genomic_DNA"/>
</dbReference>
<dbReference type="WormBase" id="F08H9.3">
    <property type="protein sequence ID" value="CE09267"/>
    <property type="gene ID" value="WBGene00008591"/>
    <property type="gene designation" value="hsp-16.20"/>
</dbReference>
<dbReference type="InParanoid" id="Q19227"/>
<dbReference type="OrthoDB" id="1431247at2759"/>
<proteinExistence type="inferred from homology"/>
<dbReference type="AGR" id="WB:WBGene00008591"/>
<dbReference type="InterPro" id="IPR008978">
    <property type="entry name" value="HSP20-like_chaperone"/>
</dbReference>
<dbReference type="CDD" id="cd06526">
    <property type="entry name" value="metazoan_ACD"/>
    <property type="match status" value="1"/>
</dbReference>
<dbReference type="GO" id="GO:0005737">
    <property type="term" value="C:cytoplasm"/>
    <property type="evidence" value="ECO:0000318"/>
    <property type="project" value="GO_Central"/>
</dbReference>
<gene>
    <name evidence="4 6" type="primary">hsp-16.20</name>
    <name evidence="4" type="ORF">CELE_F08H9.3</name>
    <name evidence="6" type="ORF">F08H9.3</name>
</gene>
<dbReference type="PhylomeDB" id="Q19227"/>
<dbReference type="Bgee" id="WBGene00008591">
    <property type="expression patterns" value="Expressed in embryo and 4 other cell types or tissues"/>
</dbReference>